<dbReference type="AlphaFoldDB" id="A0A9Q1CWU4"/>
<dbReference type="PANTHER" id="PTHR15681">
    <property type="entry name" value="MAD2L1-BINDING PROTEIN"/>
    <property type="match status" value="1"/>
</dbReference>
<feature type="region of interest" description="Disordered" evidence="1">
    <location>
        <begin position="1"/>
        <end position="57"/>
    </location>
</feature>
<reference evidence="2" key="1">
    <citation type="journal article" date="2023" name="Science">
        <title>Genome structures resolve the early diversification of teleost fishes.</title>
        <authorList>
            <person name="Parey E."/>
            <person name="Louis A."/>
            <person name="Montfort J."/>
            <person name="Bouchez O."/>
            <person name="Roques C."/>
            <person name="Iampietro C."/>
            <person name="Lluch J."/>
            <person name="Castinel A."/>
            <person name="Donnadieu C."/>
            <person name="Desvignes T."/>
            <person name="Floi Bucao C."/>
            <person name="Jouanno E."/>
            <person name="Wen M."/>
            <person name="Mejri S."/>
            <person name="Dirks R."/>
            <person name="Jansen H."/>
            <person name="Henkel C."/>
            <person name="Chen W.J."/>
            <person name="Zahm M."/>
            <person name="Cabau C."/>
            <person name="Klopp C."/>
            <person name="Thompson A.W."/>
            <person name="Robinson-Rechavi M."/>
            <person name="Braasch I."/>
            <person name="Lecointre G."/>
            <person name="Bobe J."/>
            <person name="Postlethwait J.H."/>
            <person name="Berthelot C."/>
            <person name="Roest Crollius H."/>
            <person name="Guiguen Y."/>
        </authorList>
    </citation>
    <scope>NUCLEOTIDE SEQUENCE</scope>
    <source>
        <strain evidence="2">Concon-B</strain>
    </source>
</reference>
<dbReference type="OrthoDB" id="6334764at2759"/>
<keyword evidence="3" id="KW-1185">Reference proteome</keyword>
<evidence type="ECO:0000313" key="3">
    <source>
        <dbReference type="Proteomes" id="UP001152803"/>
    </source>
</evidence>
<dbReference type="Pfam" id="PF06581">
    <property type="entry name" value="p31comet"/>
    <property type="match status" value="1"/>
</dbReference>
<proteinExistence type="predicted"/>
<evidence type="ECO:0008006" key="4">
    <source>
        <dbReference type="Google" id="ProtNLM"/>
    </source>
</evidence>
<feature type="compositionally biased region" description="Basic and acidic residues" evidence="1">
    <location>
        <begin position="31"/>
        <end position="53"/>
    </location>
</feature>
<dbReference type="PANTHER" id="PTHR15681:SF1">
    <property type="entry name" value="MAD2L1-BINDING PROTEIN"/>
    <property type="match status" value="1"/>
</dbReference>
<comment type="caution">
    <text evidence="2">The sequence shown here is derived from an EMBL/GenBank/DDBJ whole genome shotgun (WGS) entry which is preliminary data.</text>
</comment>
<dbReference type="GO" id="GO:0005634">
    <property type="term" value="C:nucleus"/>
    <property type="evidence" value="ECO:0007669"/>
    <property type="project" value="InterPro"/>
</dbReference>
<name>A0A9Q1CWU4_CONCO</name>
<evidence type="ECO:0000313" key="2">
    <source>
        <dbReference type="EMBL" id="KAJ8250825.1"/>
    </source>
</evidence>
<dbReference type="Proteomes" id="UP001152803">
    <property type="component" value="Unassembled WGS sequence"/>
</dbReference>
<dbReference type="EMBL" id="JAFJMO010000018">
    <property type="protein sequence ID" value="KAJ8250825.1"/>
    <property type="molecule type" value="Genomic_DNA"/>
</dbReference>
<dbReference type="GO" id="GO:0007096">
    <property type="term" value="P:regulation of exit from mitosis"/>
    <property type="evidence" value="ECO:0007669"/>
    <property type="project" value="InterPro"/>
</dbReference>
<accession>A0A9Q1CWU4</accession>
<dbReference type="InterPro" id="IPR053729">
    <property type="entry name" value="MAD2L1BP_domain_sf"/>
</dbReference>
<feature type="compositionally biased region" description="Basic and acidic residues" evidence="1">
    <location>
        <begin position="1"/>
        <end position="10"/>
    </location>
</feature>
<sequence>MMQFEREENSNRSGETGEMAEARVGELAPVVEDKNDKLEVNNKRASHEGEDSRNAISSYLYRDDSVDTEANIRSAQDNPTEAACKNSLELPCGSVSHESTPIEDEIRAEKHLTTGDDCHSIKNSQDGEENKENCCVAVAPALVLTGSSAAPEEEGERLKRSDPKTGADGCVAVVFPGSITQDACCKFVCEILKCVLYLRQQLPMTYDQLVYFQKKQQATGPGEEVVGGRPGRPGGWDVRRCQRTVADLEEVLQQLEVLFSLSRVPRVLLLLGGTSLLPKEAYEVNLEALWDGPPVGRGLRTSACLRQLFRRLFLADFLLDARPVRLLGTVVMAMAHRDCGVGWFRPRLDYRVPPRAKRRVIALSCAPGPQAPGPQAPPVPPGHADDYVWFQAPVTIKGFCK</sequence>
<dbReference type="InterPro" id="IPR009511">
    <property type="entry name" value="MAD1/Cdc20-bound-Mad2-bd"/>
</dbReference>
<dbReference type="Gene3D" id="3.30.900.20">
    <property type="match status" value="1"/>
</dbReference>
<organism evidence="2 3">
    <name type="scientific">Conger conger</name>
    <name type="common">Conger eel</name>
    <name type="synonym">Muraena conger</name>
    <dbReference type="NCBI Taxonomy" id="82655"/>
    <lineage>
        <taxon>Eukaryota</taxon>
        <taxon>Metazoa</taxon>
        <taxon>Chordata</taxon>
        <taxon>Craniata</taxon>
        <taxon>Vertebrata</taxon>
        <taxon>Euteleostomi</taxon>
        <taxon>Actinopterygii</taxon>
        <taxon>Neopterygii</taxon>
        <taxon>Teleostei</taxon>
        <taxon>Anguilliformes</taxon>
        <taxon>Congridae</taxon>
        <taxon>Conger</taxon>
    </lineage>
</organism>
<gene>
    <name evidence="2" type="ORF">COCON_G00227470</name>
</gene>
<evidence type="ECO:0000256" key="1">
    <source>
        <dbReference type="SAM" id="MobiDB-lite"/>
    </source>
</evidence>
<protein>
    <recommendedName>
        <fullName evidence="4">MAD2L1-binding protein</fullName>
    </recommendedName>
</protein>